<dbReference type="EMBL" id="CM035406">
    <property type="protein sequence ID" value="KAH7447281.1"/>
    <property type="molecule type" value="Genomic_DNA"/>
</dbReference>
<dbReference type="OMA" id="NATYWIW"/>
<evidence type="ECO:0000256" key="2">
    <source>
        <dbReference type="ARBA" id="ARBA00006840"/>
    </source>
</evidence>
<dbReference type="InterPro" id="IPR018503">
    <property type="entry name" value="Tetraspanin_CS"/>
</dbReference>
<dbReference type="PRINTS" id="PR00259">
    <property type="entry name" value="TMFOUR"/>
</dbReference>
<comment type="caution">
    <text evidence="7">The sequence shown here is derived from an EMBL/GenBank/DDBJ whole genome shotgun (WGS) entry which is preliminary data.</text>
</comment>
<evidence type="ECO:0000256" key="3">
    <source>
        <dbReference type="ARBA" id="ARBA00022692"/>
    </source>
</evidence>
<dbReference type="GO" id="GO:0009734">
    <property type="term" value="P:auxin-activated signaling pathway"/>
    <property type="evidence" value="ECO:0007669"/>
    <property type="project" value="InterPro"/>
</dbReference>
<comment type="similarity">
    <text evidence="2">Belongs to the tetraspanin (TM4SF) family.</text>
</comment>
<comment type="subcellular location">
    <subcellularLocation>
        <location evidence="1">Membrane</location>
        <topology evidence="1">Multi-pass membrane protein</topology>
    </subcellularLocation>
</comment>
<protein>
    <recommendedName>
        <fullName evidence="9">Tetraspanin-8</fullName>
    </recommendedName>
</protein>
<dbReference type="InterPro" id="IPR018499">
    <property type="entry name" value="Tetraspanin/Peripherin"/>
</dbReference>
<dbReference type="InterPro" id="IPR044991">
    <property type="entry name" value="TET_plant"/>
</dbReference>
<keyword evidence="5 6" id="KW-0472">Membrane</keyword>
<dbReference type="OrthoDB" id="1892640at2759"/>
<keyword evidence="4 6" id="KW-1133">Transmembrane helix</keyword>
<name>A0A8T2VFM1_CERRI</name>
<evidence type="ECO:0000256" key="1">
    <source>
        <dbReference type="ARBA" id="ARBA00004141"/>
    </source>
</evidence>
<proteinExistence type="inferred from homology"/>
<gene>
    <name evidence="7" type="ORF">KP509_01G100000</name>
</gene>
<reference evidence="7" key="1">
    <citation type="submission" date="2021-08" db="EMBL/GenBank/DDBJ databases">
        <title>WGS assembly of Ceratopteris richardii.</title>
        <authorList>
            <person name="Marchant D.B."/>
            <person name="Chen G."/>
            <person name="Jenkins J."/>
            <person name="Shu S."/>
            <person name="Leebens-Mack J."/>
            <person name="Grimwood J."/>
            <person name="Schmutz J."/>
            <person name="Soltis P."/>
            <person name="Soltis D."/>
            <person name="Chen Z.-H."/>
        </authorList>
    </citation>
    <scope>NUCLEOTIDE SEQUENCE</scope>
    <source>
        <strain evidence="7">Whitten #5841</strain>
        <tissue evidence="7">Leaf</tissue>
    </source>
</reference>
<dbReference type="PROSITE" id="PS00421">
    <property type="entry name" value="TM4_1"/>
    <property type="match status" value="1"/>
</dbReference>
<feature type="transmembrane region" description="Helical" evidence="6">
    <location>
        <begin position="230"/>
        <end position="251"/>
    </location>
</feature>
<evidence type="ECO:0008006" key="9">
    <source>
        <dbReference type="Google" id="ProtNLM"/>
    </source>
</evidence>
<feature type="transmembrane region" description="Helical" evidence="6">
    <location>
        <begin position="71"/>
        <end position="95"/>
    </location>
</feature>
<evidence type="ECO:0000313" key="8">
    <source>
        <dbReference type="Proteomes" id="UP000825935"/>
    </source>
</evidence>
<keyword evidence="3 6" id="KW-0812">Transmembrane</keyword>
<feature type="transmembrane region" description="Helical" evidence="6">
    <location>
        <begin position="43"/>
        <end position="65"/>
    </location>
</feature>
<dbReference type="Pfam" id="PF00335">
    <property type="entry name" value="Tetraspanin"/>
    <property type="match status" value="1"/>
</dbReference>
<feature type="transmembrane region" description="Helical" evidence="6">
    <location>
        <begin position="6"/>
        <end position="31"/>
    </location>
</feature>
<sequence>MGVSNNVIGILNFLTAVLSIPIIGAGIWLASKHSTDCMRFLQWPVIIIGVFILLVSLAGLIGSCYRSSCLLWIYATIMFLLILLLFCFTVFAFVVTNKGAGDAVSGKGFDEFHLGNYSSWLQRQVNKASVWRKIQSCLAESNTCSKLNSKYTTVEEFNAAHLSPIQSGCCKPPSACGYTFVTPTNWTTAAIAAADNDCTLWNNDAKQLCYSCDSCKAGVLQNVKKDWRKVGVVNVIMLVFLIVDTVCHVARLEVSRERTTMAMHKSILVSLAKTRGP</sequence>
<evidence type="ECO:0000256" key="6">
    <source>
        <dbReference type="SAM" id="Phobius"/>
    </source>
</evidence>
<dbReference type="PANTHER" id="PTHR32191">
    <property type="entry name" value="TETRASPANIN-8-RELATED"/>
    <property type="match status" value="1"/>
</dbReference>
<dbReference type="AlphaFoldDB" id="A0A8T2VFM1"/>
<evidence type="ECO:0000313" key="7">
    <source>
        <dbReference type="EMBL" id="KAH7447281.1"/>
    </source>
</evidence>
<evidence type="ECO:0000256" key="4">
    <source>
        <dbReference type="ARBA" id="ARBA00022989"/>
    </source>
</evidence>
<dbReference type="GO" id="GO:0016020">
    <property type="term" value="C:membrane"/>
    <property type="evidence" value="ECO:0007669"/>
    <property type="project" value="UniProtKB-SubCell"/>
</dbReference>
<keyword evidence="8" id="KW-1185">Reference proteome</keyword>
<accession>A0A8T2VFM1</accession>
<dbReference type="Proteomes" id="UP000825935">
    <property type="component" value="Chromosome 1"/>
</dbReference>
<organism evidence="7 8">
    <name type="scientific">Ceratopteris richardii</name>
    <name type="common">Triangle waterfern</name>
    <dbReference type="NCBI Taxonomy" id="49495"/>
    <lineage>
        <taxon>Eukaryota</taxon>
        <taxon>Viridiplantae</taxon>
        <taxon>Streptophyta</taxon>
        <taxon>Embryophyta</taxon>
        <taxon>Tracheophyta</taxon>
        <taxon>Polypodiopsida</taxon>
        <taxon>Polypodiidae</taxon>
        <taxon>Polypodiales</taxon>
        <taxon>Pteridineae</taxon>
        <taxon>Pteridaceae</taxon>
        <taxon>Parkerioideae</taxon>
        <taxon>Ceratopteris</taxon>
    </lineage>
</organism>
<evidence type="ECO:0000256" key="5">
    <source>
        <dbReference type="ARBA" id="ARBA00023136"/>
    </source>
</evidence>